<reference evidence="4" key="1">
    <citation type="journal article" date="2019" name="Int. J. Syst. Evol. Microbiol.">
        <title>The Global Catalogue of Microorganisms (GCM) 10K type strain sequencing project: providing services to taxonomists for standard genome sequencing and annotation.</title>
        <authorList>
            <consortium name="The Broad Institute Genomics Platform"/>
            <consortium name="The Broad Institute Genome Sequencing Center for Infectious Disease"/>
            <person name="Wu L."/>
            <person name="Ma J."/>
        </authorList>
    </citation>
    <scope>NUCLEOTIDE SEQUENCE [LARGE SCALE GENOMIC DNA]</scope>
    <source>
        <strain evidence="4">JCM 13929</strain>
    </source>
</reference>
<dbReference type="InterPro" id="IPR022742">
    <property type="entry name" value="Hydrolase_4"/>
</dbReference>
<dbReference type="SUPFAM" id="SSF53474">
    <property type="entry name" value="alpha/beta-Hydrolases"/>
    <property type="match status" value="1"/>
</dbReference>
<dbReference type="Proteomes" id="UP001500064">
    <property type="component" value="Unassembled WGS sequence"/>
</dbReference>
<dbReference type="EMBL" id="BAAAMU010000045">
    <property type="protein sequence ID" value="GAA1651617.1"/>
    <property type="molecule type" value="Genomic_DNA"/>
</dbReference>
<feature type="transmembrane region" description="Helical" evidence="1">
    <location>
        <begin position="26"/>
        <end position="44"/>
    </location>
</feature>
<evidence type="ECO:0000313" key="4">
    <source>
        <dbReference type="Proteomes" id="UP001500064"/>
    </source>
</evidence>
<proteinExistence type="predicted"/>
<dbReference type="PANTHER" id="PTHR12277">
    <property type="entry name" value="ALPHA/BETA HYDROLASE DOMAIN-CONTAINING PROTEIN"/>
    <property type="match status" value="1"/>
</dbReference>
<evidence type="ECO:0000313" key="3">
    <source>
        <dbReference type="EMBL" id="GAA1651617.1"/>
    </source>
</evidence>
<name>A0ABP4RIC1_9ACTN</name>
<dbReference type="PANTHER" id="PTHR12277:SF79">
    <property type="entry name" value="XAA-PRO DIPEPTIDYL-PEPTIDASE-RELATED"/>
    <property type="match status" value="1"/>
</dbReference>
<evidence type="ECO:0000259" key="2">
    <source>
        <dbReference type="Pfam" id="PF12146"/>
    </source>
</evidence>
<keyword evidence="1" id="KW-0812">Transmembrane</keyword>
<dbReference type="Gene3D" id="3.40.50.1820">
    <property type="entry name" value="alpha/beta hydrolase"/>
    <property type="match status" value="1"/>
</dbReference>
<keyword evidence="1" id="KW-1133">Transmembrane helix</keyword>
<sequence>MIVVGLVSGGFRAVRTVVVVTTLTRTALVVVVVLLLLLGLLWVFQRRLIYLPDRGPVPPAAEVIPGARDVSFTTRDGLRLAAWHVPGDRDVTVLVTGGNAGNRLHRAPLARALAAYGLPVLLMDYRGYGGNPGSPTEEGLFLDALAARDLVRTSRVIYFGESLGAAVATRLALERPPDGLMLRSPFTDLAAAGQVNYPFLPVRALLRDRFPVARDIGRVRAPVVVVYGTRDTIVPPSLSRAVAEAAGATTVEVAGAGHNDLVMLNGPGLVNAVTDLAERVR</sequence>
<dbReference type="InterPro" id="IPR029058">
    <property type="entry name" value="AB_hydrolase_fold"/>
</dbReference>
<gene>
    <name evidence="3" type="ORF">GCM10009733_055860</name>
</gene>
<keyword evidence="4" id="KW-1185">Reference proteome</keyword>
<keyword evidence="1" id="KW-0472">Membrane</keyword>
<evidence type="ECO:0000256" key="1">
    <source>
        <dbReference type="SAM" id="Phobius"/>
    </source>
</evidence>
<feature type="domain" description="Serine aminopeptidase S33" evidence="2">
    <location>
        <begin position="102"/>
        <end position="192"/>
    </location>
</feature>
<dbReference type="GO" id="GO:0016787">
    <property type="term" value="F:hydrolase activity"/>
    <property type="evidence" value="ECO:0007669"/>
    <property type="project" value="UniProtKB-KW"/>
</dbReference>
<organism evidence="3 4">
    <name type="scientific">Nonomuraea maheshkhaliensis</name>
    <dbReference type="NCBI Taxonomy" id="419590"/>
    <lineage>
        <taxon>Bacteria</taxon>
        <taxon>Bacillati</taxon>
        <taxon>Actinomycetota</taxon>
        <taxon>Actinomycetes</taxon>
        <taxon>Streptosporangiales</taxon>
        <taxon>Streptosporangiaceae</taxon>
        <taxon>Nonomuraea</taxon>
    </lineage>
</organism>
<accession>A0ABP4RIC1</accession>
<dbReference type="Pfam" id="PF12146">
    <property type="entry name" value="Hydrolase_4"/>
    <property type="match status" value="1"/>
</dbReference>
<protein>
    <submittedName>
        <fullName evidence="3">Alpha/beta hydrolase</fullName>
    </submittedName>
</protein>
<comment type="caution">
    <text evidence="3">The sequence shown here is derived from an EMBL/GenBank/DDBJ whole genome shotgun (WGS) entry which is preliminary data.</text>
</comment>
<keyword evidence="3" id="KW-0378">Hydrolase</keyword>